<dbReference type="PANTHER" id="PTHR35457">
    <property type="entry name" value="HEME A SYNTHASE"/>
    <property type="match status" value="1"/>
</dbReference>
<evidence type="ECO:0000313" key="15">
    <source>
        <dbReference type="Proteomes" id="UP000029839"/>
    </source>
</evidence>
<feature type="transmembrane region" description="Helical" evidence="13">
    <location>
        <begin position="232"/>
        <end position="253"/>
    </location>
</feature>
<reference evidence="14 15" key="2">
    <citation type="journal article" date="2015" name="Stand. Genomic Sci.">
        <title>Draft genome sequence of Cellulomonas carbonis T26(T) and comparative analysis of six Cellulomonas genomes.</title>
        <authorList>
            <person name="Zhuang W."/>
            <person name="Zhang S."/>
            <person name="Xia X."/>
            <person name="Wang G."/>
        </authorList>
    </citation>
    <scope>NUCLEOTIDE SEQUENCE [LARGE SCALE GENOMIC DNA]</scope>
    <source>
        <strain evidence="14 15">T26</strain>
    </source>
</reference>
<dbReference type="GO" id="GO:0016491">
    <property type="term" value="F:oxidoreductase activity"/>
    <property type="evidence" value="ECO:0007669"/>
    <property type="project" value="UniProtKB-KW"/>
</dbReference>
<evidence type="ECO:0000256" key="2">
    <source>
        <dbReference type="ARBA" id="ARBA00022475"/>
    </source>
</evidence>
<gene>
    <name evidence="14" type="ORF">N868_00970</name>
</gene>
<evidence type="ECO:0000256" key="6">
    <source>
        <dbReference type="ARBA" id="ARBA00023002"/>
    </source>
</evidence>
<dbReference type="Pfam" id="PF02628">
    <property type="entry name" value="COX15-CtaA"/>
    <property type="match status" value="1"/>
</dbReference>
<organism evidence="14 15">
    <name type="scientific">Cellulomonas carbonis T26</name>
    <dbReference type="NCBI Taxonomy" id="947969"/>
    <lineage>
        <taxon>Bacteria</taxon>
        <taxon>Bacillati</taxon>
        <taxon>Actinomycetota</taxon>
        <taxon>Actinomycetes</taxon>
        <taxon>Micrococcales</taxon>
        <taxon>Cellulomonadaceae</taxon>
        <taxon>Cellulomonas</taxon>
    </lineage>
</organism>
<evidence type="ECO:0000256" key="5">
    <source>
        <dbReference type="ARBA" id="ARBA00022989"/>
    </source>
</evidence>
<keyword evidence="9 13" id="KW-0472">Membrane</keyword>
<keyword evidence="6" id="KW-0560">Oxidoreductase</keyword>
<sequence length="328" mass="33840">MSSTVPVASSPGTPPAASVDLSTSVPRTGSPWPHRLLWANLVAQVGIVVTGGAVRLTGSGLGCSTWPQCEPGQFAPVLHEATSLHPYIEFGNRTLTGVLGVLALLTAVVVWRRPGRSRGFRVLGLVPLVGVAVQAVVGGLTVLVDLHPAWVGSHFAISMLLVAASMALVVRHREGDGVPEPLVDARTTLLSRALVPLGAAVVLLGVVTTGAGPHSGDAEVGYRFALDPALVARGHAASVWLFVAGVVALVVLTRPAATHERPRRAARVLLAVTLAQGAVGYVQYFTGLPELLVGVHMLGAAVLVAAQTAQVLSLRRRGPLAVAQVVTT</sequence>
<evidence type="ECO:0000256" key="12">
    <source>
        <dbReference type="SAM" id="MobiDB-lite"/>
    </source>
</evidence>
<comment type="pathway">
    <text evidence="11">Porphyrin-containing compound metabolism.</text>
</comment>
<keyword evidence="2" id="KW-1003">Cell membrane</keyword>
<dbReference type="InterPro" id="IPR050450">
    <property type="entry name" value="COX15/CtaA_HemeA_synthase"/>
</dbReference>
<feature type="compositionally biased region" description="Polar residues" evidence="12">
    <location>
        <begin position="1"/>
        <end position="11"/>
    </location>
</feature>
<dbReference type="AlphaFoldDB" id="A0A0A0BWC3"/>
<evidence type="ECO:0000256" key="3">
    <source>
        <dbReference type="ARBA" id="ARBA00022692"/>
    </source>
</evidence>
<accession>A0A0A0BWC3</accession>
<name>A0A0A0BWC3_9CELL</name>
<feature type="transmembrane region" description="Helical" evidence="13">
    <location>
        <begin position="123"/>
        <end position="144"/>
    </location>
</feature>
<keyword evidence="7" id="KW-0408">Iron</keyword>
<evidence type="ECO:0000313" key="14">
    <source>
        <dbReference type="EMBL" id="KGM12230.1"/>
    </source>
</evidence>
<dbReference type="EMBL" id="AXCY01000007">
    <property type="protein sequence ID" value="KGM12230.1"/>
    <property type="molecule type" value="Genomic_DNA"/>
</dbReference>
<evidence type="ECO:0000256" key="8">
    <source>
        <dbReference type="ARBA" id="ARBA00023133"/>
    </source>
</evidence>
<keyword evidence="3 13" id="KW-0812">Transmembrane</keyword>
<comment type="caution">
    <text evidence="14">The sequence shown here is derived from an EMBL/GenBank/DDBJ whole genome shotgun (WGS) entry which is preliminary data.</text>
</comment>
<feature type="transmembrane region" description="Helical" evidence="13">
    <location>
        <begin position="150"/>
        <end position="169"/>
    </location>
</feature>
<evidence type="ECO:0000256" key="1">
    <source>
        <dbReference type="ARBA" id="ARBA00004141"/>
    </source>
</evidence>
<feature type="transmembrane region" description="Helical" evidence="13">
    <location>
        <begin position="94"/>
        <end position="111"/>
    </location>
</feature>
<feature type="transmembrane region" description="Helical" evidence="13">
    <location>
        <begin position="291"/>
        <end position="312"/>
    </location>
</feature>
<dbReference type="GO" id="GO:0046872">
    <property type="term" value="F:metal ion binding"/>
    <property type="evidence" value="ECO:0007669"/>
    <property type="project" value="UniProtKB-KW"/>
</dbReference>
<keyword evidence="4" id="KW-0479">Metal-binding</keyword>
<dbReference type="Proteomes" id="UP000029839">
    <property type="component" value="Unassembled WGS sequence"/>
</dbReference>
<evidence type="ECO:0000256" key="9">
    <source>
        <dbReference type="ARBA" id="ARBA00023136"/>
    </source>
</evidence>
<dbReference type="GO" id="GO:0006784">
    <property type="term" value="P:heme A biosynthetic process"/>
    <property type="evidence" value="ECO:0007669"/>
    <property type="project" value="InterPro"/>
</dbReference>
<reference evidence="14 15" key="1">
    <citation type="submission" date="2013-08" db="EMBL/GenBank/DDBJ databases">
        <title>Genome sequencing of Cellulomonas carbonis T26.</title>
        <authorList>
            <person name="Chen F."/>
            <person name="Li Y."/>
            <person name="Wang G."/>
        </authorList>
    </citation>
    <scope>NUCLEOTIDE SEQUENCE [LARGE SCALE GENOMIC DNA]</scope>
    <source>
        <strain evidence="14 15">T26</strain>
    </source>
</reference>
<keyword evidence="5 13" id="KW-1133">Transmembrane helix</keyword>
<protein>
    <submittedName>
        <fullName evidence="14">Cytochrome oxidase assembly protein</fullName>
    </submittedName>
</protein>
<keyword evidence="15" id="KW-1185">Reference proteome</keyword>
<evidence type="ECO:0000256" key="10">
    <source>
        <dbReference type="ARBA" id="ARBA00023157"/>
    </source>
</evidence>
<feature type="transmembrane region" description="Helical" evidence="13">
    <location>
        <begin position="189"/>
        <end position="212"/>
    </location>
</feature>
<keyword evidence="8" id="KW-0350">Heme biosynthesis</keyword>
<evidence type="ECO:0000256" key="7">
    <source>
        <dbReference type="ARBA" id="ARBA00023004"/>
    </source>
</evidence>
<feature type="region of interest" description="Disordered" evidence="12">
    <location>
        <begin position="1"/>
        <end position="24"/>
    </location>
</feature>
<evidence type="ECO:0000256" key="11">
    <source>
        <dbReference type="ARBA" id="ARBA00023444"/>
    </source>
</evidence>
<dbReference type="PANTHER" id="PTHR35457:SF1">
    <property type="entry name" value="HEME A SYNTHASE"/>
    <property type="match status" value="1"/>
</dbReference>
<evidence type="ECO:0000256" key="4">
    <source>
        <dbReference type="ARBA" id="ARBA00022723"/>
    </source>
</evidence>
<dbReference type="GO" id="GO:0016020">
    <property type="term" value="C:membrane"/>
    <property type="evidence" value="ECO:0007669"/>
    <property type="project" value="UniProtKB-SubCell"/>
</dbReference>
<feature type="transmembrane region" description="Helical" evidence="13">
    <location>
        <begin position="265"/>
        <end position="285"/>
    </location>
</feature>
<dbReference type="RefSeq" id="WP_306460049.1">
    <property type="nucleotide sequence ID" value="NZ_AXCY01000007.1"/>
</dbReference>
<dbReference type="InterPro" id="IPR003780">
    <property type="entry name" value="COX15/CtaA_fam"/>
</dbReference>
<evidence type="ECO:0000256" key="13">
    <source>
        <dbReference type="SAM" id="Phobius"/>
    </source>
</evidence>
<proteinExistence type="predicted"/>
<keyword evidence="10" id="KW-1015">Disulfide bond</keyword>
<comment type="subcellular location">
    <subcellularLocation>
        <location evidence="1">Membrane</location>
        <topology evidence="1">Multi-pass membrane protein</topology>
    </subcellularLocation>
</comment>